<protein>
    <submittedName>
        <fullName evidence="1">Uncharacterized protein</fullName>
    </submittedName>
</protein>
<reference evidence="1 2" key="1">
    <citation type="journal article" date="2014" name="Genome Announc.">
        <title>Draft Genome Sequence of Lysobacter capsici AZ78, a Bacterium Antagonistic to Plant-Pathogenic Oomycetes.</title>
        <authorList>
            <person name="Puopolo G."/>
            <person name="Sonego P."/>
            <person name="Engelen K."/>
            <person name="Pertot I."/>
        </authorList>
    </citation>
    <scope>NUCLEOTIDE SEQUENCE [LARGE SCALE GENOMIC DNA]</scope>
    <source>
        <strain evidence="1 2">AZ78</strain>
    </source>
</reference>
<keyword evidence="2" id="KW-1185">Reference proteome</keyword>
<accession>A0A108U4X6</accession>
<evidence type="ECO:0000313" key="1">
    <source>
        <dbReference type="EMBL" id="KWS02634.1"/>
    </source>
</evidence>
<comment type="caution">
    <text evidence="1">The sequence shown here is derived from an EMBL/GenBank/DDBJ whole genome shotgun (WGS) entry which is preliminary data.</text>
</comment>
<sequence>MSVSVGRGLLIAAGVVIVAAIAMAVVKMGGPGAQRQMRLDERRVQDLSRIVEELRSYFDAHKALPPDLTKLAAQPGLALSIRDPDTTAPYAYQPGQNGRFRLCARFATDTAQGATAMRDPTPWLGKGWRHPAGDHCYDLDASAAKP</sequence>
<dbReference type="EMBL" id="JAJA02000001">
    <property type="protein sequence ID" value="KWS02634.1"/>
    <property type="molecule type" value="Genomic_DNA"/>
</dbReference>
<gene>
    <name evidence="1" type="ORF">AZ78_0178</name>
</gene>
<dbReference type="OrthoDB" id="532576at2"/>
<proteinExistence type="predicted"/>
<evidence type="ECO:0000313" key="2">
    <source>
        <dbReference type="Proteomes" id="UP000023435"/>
    </source>
</evidence>
<dbReference type="Proteomes" id="UP000023435">
    <property type="component" value="Unassembled WGS sequence"/>
</dbReference>
<dbReference type="AlphaFoldDB" id="A0A108U4X6"/>
<dbReference type="RefSeq" id="WP_036108510.1">
    <property type="nucleotide sequence ID" value="NZ_JAJA02000001.1"/>
</dbReference>
<organism evidence="1 2">
    <name type="scientific">Lysobacter capsici AZ78</name>
    <dbReference type="NCBI Taxonomy" id="1444315"/>
    <lineage>
        <taxon>Bacteria</taxon>
        <taxon>Pseudomonadati</taxon>
        <taxon>Pseudomonadota</taxon>
        <taxon>Gammaproteobacteria</taxon>
        <taxon>Lysobacterales</taxon>
        <taxon>Lysobacteraceae</taxon>
        <taxon>Lysobacter</taxon>
    </lineage>
</organism>
<name>A0A108U4X6_9GAMM</name>